<evidence type="ECO:0000259" key="6">
    <source>
        <dbReference type="PROSITE" id="PS50885"/>
    </source>
</evidence>
<dbReference type="GO" id="GO:0007165">
    <property type="term" value="P:signal transduction"/>
    <property type="evidence" value="ECO:0007669"/>
    <property type="project" value="UniProtKB-KW"/>
</dbReference>
<dbReference type="Pfam" id="PF00672">
    <property type="entry name" value="HAMP"/>
    <property type="match status" value="1"/>
</dbReference>
<proteinExistence type="inferred from homology"/>
<name>A0A5K7Z1F0_9BACT</name>
<dbReference type="PRINTS" id="PR00260">
    <property type="entry name" value="CHEMTRNSDUCR"/>
</dbReference>
<dbReference type="GO" id="GO:0016020">
    <property type="term" value="C:membrane"/>
    <property type="evidence" value="ECO:0007669"/>
    <property type="project" value="InterPro"/>
</dbReference>
<feature type="transmembrane region" description="Helical" evidence="4">
    <location>
        <begin position="206"/>
        <end position="225"/>
    </location>
</feature>
<dbReference type="CDD" id="cd06225">
    <property type="entry name" value="HAMP"/>
    <property type="match status" value="1"/>
</dbReference>
<keyword evidence="1 3" id="KW-0807">Transducer</keyword>
<dbReference type="InterPro" id="IPR003660">
    <property type="entry name" value="HAMP_dom"/>
</dbReference>
<dbReference type="InterPro" id="IPR004090">
    <property type="entry name" value="Chemotax_Me-accpt_rcpt"/>
</dbReference>
<feature type="transmembrane region" description="Helical" evidence="4">
    <location>
        <begin position="12"/>
        <end position="31"/>
    </location>
</feature>
<feature type="domain" description="Methyl-accepting transducer" evidence="5">
    <location>
        <begin position="283"/>
        <end position="533"/>
    </location>
</feature>
<evidence type="ECO:0000256" key="3">
    <source>
        <dbReference type="PROSITE-ProRule" id="PRU00284"/>
    </source>
</evidence>
<dbReference type="Gene3D" id="1.10.287.950">
    <property type="entry name" value="Methyl-accepting chemotaxis protein"/>
    <property type="match status" value="1"/>
</dbReference>
<comment type="similarity">
    <text evidence="2">Belongs to the methyl-accepting chemotaxis (MCP) protein family.</text>
</comment>
<keyword evidence="4" id="KW-1133">Transmembrane helix</keyword>
<accession>A0A5K7Z1F0</accession>
<dbReference type="Pfam" id="PF00015">
    <property type="entry name" value="MCPsignal"/>
    <property type="match status" value="1"/>
</dbReference>
<dbReference type="PROSITE" id="PS50111">
    <property type="entry name" value="CHEMOTAXIS_TRANSDUC_2"/>
    <property type="match status" value="1"/>
</dbReference>
<dbReference type="Pfam" id="PF13682">
    <property type="entry name" value="CZB"/>
    <property type="match status" value="1"/>
</dbReference>
<dbReference type="InterPro" id="IPR025991">
    <property type="entry name" value="Chemoreceptor_zinc-bind_dom"/>
</dbReference>
<dbReference type="GO" id="GO:0004888">
    <property type="term" value="F:transmembrane signaling receptor activity"/>
    <property type="evidence" value="ECO:0007669"/>
    <property type="project" value="InterPro"/>
</dbReference>
<dbReference type="PROSITE" id="PS50885">
    <property type="entry name" value="HAMP"/>
    <property type="match status" value="1"/>
</dbReference>
<dbReference type="Gene3D" id="1.20.120.30">
    <property type="entry name" value="Aspartate receptor, ligand-binding domain"/>
    <property type="match status" value="1"/>
</dbReference>
<reference evidence="7 8" key="1">
    <citation type="submission" date="2019-11" db="EMBL/GenBank/DDBJ databases">
        <title>Comparative genomics of hydrocarbon-degrading Desulfosarcina strains.</title>
        <authorList>
            <person name="Watanabe M."/>
            <person name="Kojima H."/>
            <person name="Fukui M."/>
        </authorList>
    </citation>
    <scope>NUCLEOTIDE SEQUENCE [LARGE SCALE GENOMIC DNA]</scope>
    <source>
        <strain evidence="7 8">PL12</strain>
    </source>
</reference>
<keyword evidence="4" id="KW-0472">Membrane</keyword>
<dbReference type="SMART" id="SM00304">
    <property type="entry name" value="HAMP"/>
    <property type="match status" value="1"/>
</dbReference>
<dbReference type="KEGG" id="dalk:DSCA_62440"/>
<keyword evidence="8" id="KW-1185">Reference proteome</keyword>
<dbReference type="PANTHER" id="PTHR32089">
    <property type="entry name" value="METHYL-ACCEPTING CHEMOTAXIS PROTEIN MCPB"/>
    <property type="match status" value="1"/>
</dbReference>
<dbReference type="InterPro" id="IPR004089">
    <property type="entry name" value="MCPsignal_dom"/>
</dbReference>
<evidence type="ECO:0000256" key="2">
    <source>
        <dbReference type="ARBA" id="ARBA00029447"/>
    </source>
</evidence>
<evidence type="ECO:0000313" key="7">
    <source>
        <dbReference type="EMBL" id="BBO72314.1"/>
    </source>
</evidence>
<dbReference type="AlphaFoldDB" id="A0A5K7Z1F0"/>
<dbReference type="SUPFAM" id="SSF58104">
    <property type="entry name" value="Methyl-accepting chemotaxis protein (MCP) signaling domain"/>
    <property type="match status" value="1"/>
</dbReference>
<evidence type="ECO:0000256" key="1">
    <source>
        <dbReference type="ARBA" id="ARBA00023224"/>
    </source>
</evidence>
<evidence type="ECO:0008006" key="9">
    <source>
        <dbReference type="Google" id="ProtNLM"/>
    </source>
</evidence>
<dbReference type="RefSeq" id="WP_155320031.1">
    <property type="nucleotide sequence ID" value="NZ_AP021874.1"/>
</dbReference>
<evidence type="ECO:0000313" key="8">
    <source>
        <dbReference type="Proteomes" id="UP000427906"/>
    </source>
</evidence>
<dbReference type="PANTHER" id="PTHR32089:SF112">
    <property type="entry name" value="LYSOZYME-LIKE PROTEIN-RELATED"/>
    <property type="match status" value="1"/>
</dbReference>
<dbReference type="OrthoDB" id="3378718at2"/>
<gene>
    <name evidence="7" type="ORF">DSCA_62440</name>
</gene>
<feature type="domain" description="HAMP" evidence="6">
    <location>
        <begin position="226"/>
        <end position="278"/>
    </location>
</feature>
<protein>
    <recommendedName>
        <fullName evidence="9">Methyl-accepting chemotaxis protein</fullName>
    </recommendedName>
</protein>
<dbReference type="GO" id="GO:0006935">
    <property type="term" value="P:chemotaxis"/>
    <property type="evidence" value="ECO:0007669"/>
    <property type="project" value="InterPro"/>
</dbReference>
<evidence type="ECO:0000256" key="4">
    <source>
        <dbReference type="SAM" id="Phobius"/>
    </source>
</evidence>
<dbReference type="EMBL" id="AP021874">
    <property type="protein sequence ID" value="BBO72314.1"/>
    <property type="molecule type" value="Genomic_DNA"/>
</dbReference>
<keyword evidence="4" id="KW-0812">Transmembrane</keyword>
<evidence type="ECO:0000259" key="5">
    <source>
        <dbReference type="PROSITE" id="PS50111"/>
    </source>
</evidence>
<sequence length="684" mass="73596">MLRNLPILVKQMLYFSCITLILLVVGLVGLFGMRGVGTQLQATTRSGPLIYAAMEMKLAVANDLHLFKSLEAAQWPDEIEATWQEHEKIAVNFTALGEAIINGGKTEAGIIEATTDDGLRQVVSDALGFYDTSFHAKFKLLADLITKKISAEPYDYALLDQLGAEASQIGETIISRLKDVETGVKGSIESVNQEARRAMVKARTSMLAGIAAGGVLALLLGFVSARNITRPIKQVVELAQRMSDGDFTHNLKTDQKDEIGLLFNALNRLVARMERTLRRVVNSVDTLHSSSTEMTRISQRMAQGAELTAGKSTTVATAAEQMSASMNSVSAASEEATTNVSLVADAVAGTTETIKTIARDSKTARAISGNAVSQANHASEKMNALGSAADAISKVTEVITEISEQTNLLALNATIEAARAGEAGKGFAVVANEIKDLARQTAEATHEIKSRIDDIQHSTDETVGEMRQISDVINQVNDIVATIATSVDHQLATTEEVAGNVREASMGFGEINQNVAQCSGVTDRISADIAEVKASADDLTQTSVDVEFNVKELSQVAEKLHDVVENFQVRPPKFDIAAVKKAHLAWGDRLSAAINGDLQLSPADVIDHKSCDLGRWYFGEEGRAMAGQTGYARTGTCHEDVHRLAREIVVLVNRGERDKASQLMSTFNDARTALFGELDTLYCA</sequence>
<dbReference type="Proteomes" id="UP000427906">
    <property type="component" value="Chromosome"/>
</dbReference>
<organism evidence="7 8">
    <name type="scientific">Desulfosarcina alkanivorans</name>
    <dbReference type="NCBI Taxonomy" id="571177"/>
    <lineage>
        <taxon>Bacteria</taxon>
        <taxon>Pseudomonadati</taxon>
        <taxon>Thermodesulfobacteriota</taxon>
        <taxon>Desulfobacteria</taxon>
        <taxon>Desulfobacterales</taxon>
        <taxon>Desulfosarcinaceae</taxon>
        <taxon>Desulfosarcina</taxon>
    </lineage>
</organism>
<dbReference type="SMART" id="SM00283">
    <property type="entry name" value="MA"/>
    <property type="match status" value="1"/>
</dbReference>